<dbReference type="RefSeq" id="WP_241771067.1">
    <property type="nucleotide sequence ID" value="NZ_BANB01000047.1"/>
</dbReference>
<evidence type="ECO:0000256" key="5">
    <source>
        <dbReference type="ARBA" id="ARBA00023004"/>
    </source>
</evidence>
<dbReference type="GO" id="GO:0016491">
    <property type="term" value="F:oxidoreductase activity"/>
    <property type="evidence" value="ECO:0007669"/>
    <property type="project" value="UniProtKB-KW"/>
</dbReference>
<dbReference type="NCBIfam" id="NF041259">
    <property type="entry name" value="mono_DmmA_fam"/>
    <property type="match status" value="1"/>
</dbReference>
<dbReference type="InterPro" id="IPR054582">
    <property type="entry name" value="DmmA-like_N"/>
</dbReference>
<evidence type="ECO:0000256" key="4">
    <source>
        <dbReference type="ARBA" id="ARBA00023002"/>
    </source>
</evidence>
<reference evidence="9 10" key="1">
    <citation type="submission" date="2012-11" db="EMBL/GenBank/DDBJ databases">
        <title>Whole genome sequence of Acidisphaera rubrifaciens HS-AP3.</title>
        <authorList>
            <person name="Azuma Y."/>
            <person name="Higashiura N."/>
            <person name="Hirakawa H."/>
            <person name="Matsushita K."/>
        </authorList>
    </citation>
    <scope>NUCLEOTIDE SEQUENCE [LARGE SCALE GENOMIC DNA]</scope>
    <source>
        <strain evidence="9 10">HS-AP3</strain>
    </source>
</reference>
<evidence type="ECO:0000259" key="7">
    <source>
        <dbReference type="Pfam" id="PF22289"/>
    </source>
</evidence>
<dbReference type="AlphaFoldDB" id="A0A0D6P316"/>
<keyword evidence="6" id="KW-0411">Iron-sulfur</keyword>
<comment type="caution">
    <text evidence="9">The sequence shown here is derived from an EMBL/GenBank/DDBJ whole genome shotgun (WGS) entry which is preliminary data.</text>
</comment>
<organism evidence="9 10">
    <name type="scientific">Acidisphaera rubrifaciens HS-AP3</name>
    <dbReference type="NCBI Taxonomy" id="1231350"/>
    <lineage>
        <taxon>Bacteria</taxon>
        <taxon>Pseudomonadati</taxon>
        <taxon>Pseudomonadota</taxon>
        <taxon>Alphaproteobacteria</taxon>
        <taxon>Acetobacterales</taxon>
        <taxon>Acetobacteraceae</taxon>
        <taxon>Acidisphaera</taxon>
    </lineage>
</organism>
<evidence type="ECO:0000313" key="10">
    <source>
        <dbReference type="Proteomes" id="UP000032680"/>
    </source>
</evidence>
<dbReference type="Pfam" id="PF22289">
    <property type="entry name" value="DmmA-like_C"/>
    <property type="match status" value="1"/>
</dbReference>
<proteinExistence type="predicted"/>
<dbReference type="Proteomes" id="UP000032680">
    <property type="component" value="Unassembled WGS sequence"/>
</dbReference>
<feature type="domain" description="Dimethylamine monooxygenase subunit DmmA-like N-terminal" evidence="8">
    <location>
        <begin position="3"/>
        <end position="126"/>
    </location>
</feature>
<keyword evidence="2" id="KW-0001">2Fe-2S</keyword>
<dbReference type="InterPro" id="IPR048037">
    <property type="entry name" value="DmmA-like_C"/>
</dbReference>
<name>A0A0D6P316_9PROT</name>
<dbReference type="GO" id="GO:0051537">
    <property type="term" value="F:2 iron, 2 sulfur cluster binding"/>
    <property type="evidence" value="ECO:0007669"/>
    <property type="project" value="UniProtKB-KW"/>
</dbReference>
<protein>
    <submittedName>
        <fullName evidence="9">Uncharacterized protein</fullName>
    </submittedName>
</protein>
<evidence type="ECO:0000259" key="8">
    <source>
        <dbReference type="Pfam" id="PF22290"/>
    </source>
</evidence>
<evidence type="ECO:0000256" key="3">
    <source>
        <dbReference type="ARBA" id="ARBA00022723"/>
    </source>
</evidence>
<feature type="domain" description="Dimethylamine monooxygenase subunit DmmA-like C-terminal" evidence="7">
    <location>
        <begin position="137"/>
        <end position="180"/>
    </location>
</feature>
<keyword evidence="5" id="KW-0408">Iron</keyword>
<keyword evidence="3" id="KW-0479">Metal-binding</keyword>
<evidence type="ECO:0000256" key="1">
    <source>
        <dbReference type="ARBA" id="ARBA00022630"/>
    </source>
</evidence>
<keyword evidence="10" id="KW-1185">Reference proteome</keyword>
<dbReference type="Pfam" id="PF22290">
    <property type="entry name" value="DmmA-like_N"/>
    <property type="match status" value="1"/>
</dbReference>
<keyword evidence="1" id="KW-0285">Flavoprotein</keyword>
<dbReference type="EMBL" id="BANB01000047">
    <property type="protein sequence ID" value="GAN76072.1"/>
    <property type="molecule type" value="Genomic_DNA"/>
</dbReference>
<evidence type="ECO:0000313" key="9">
    <source>
        <dbReference type="EMBL" id="GAN76072.1"/>
    </source>
</evidence>
<sequence>MSAIKSRPAYRPLALDPSGARHLLLTDRPGLPQDAVSGATALEATGAEVWTIAADSRVLAGPAVRAAGDALRVRRAFRSRVLMLERLAHRLAAERMGLRLYAVGTEDFLWDVRNLAAAHGMGAEEVHLTHHGSRRRRVICVHCRTVANGVTTTIVTCGGCGARLFVRDHFSRLLGGFQGVQVDAETPGEVPAAEIAYP</sequence>
<keyword evidence="4" id="KW-0560">Oxidoreductase</keyword>
<dbReference type="GO" id="GO:0046872">
    <property type="term" value="F:metal ion binding"/>
    <property type="evidence" value="ECO:0007669"/>
    <property type="project" value="UniProtKB-KW"/>
</dbReference>
<gene>
    <name evidence="9" type="ORF">Asru_0047_10</name>
</gene>
<accession>A0A0D6P316</accession>
<evidence type="ECO:0000256" key="2">
    <source>
        <dbReference type="ARBA" id="ARBA00022714"/>
    </source>
</evidence>
<evidence type="ECO:0000256" key="6">
    <source>
        <dbReference type="ARBA" id="ARBA00023014"/>
    </source>
</evidence>